<dbReference type="Proteomes" id="UP001165960">
    <property type="component" value="Unassembled WGS sequence"/>
</dbReference>
<name>A0ACC2RHZ9_9FUNG</name>
<dbReference type="EMBL" id="QTSX02007215">
    <property type="protein sequence ID" value="KAJ9049600.1"/>
    <property type="molecule type" value="Genomic_DNA"/>
</dbReference>
<protein>
    <submittedName>
        <fullName evidence="1">Uncharacterized protein</fullName>
    </submittedName>
</protein>
<organism evidence="1 2">
    <name type="scientific">Entomophthora muscae</name>
    <dbReference type="NCBI Taxonomy" id="34485"/>
    <lineage>
        <taxon>Eukaryota</taxon>
        <taxon>Fungi</taxon>
        <taxon>Fungi incertae sedis</taxon>
        <taxon>Zoopagomycota</taxon>
        <taxon>Entomophthoromycotina</taxon>
        <taxon>Entomophthoromycetes</taxon>
        <taxon>Entomophthorales</taxon>
        <taxon>Entomophthoraceae</taxon>
        <taxon>Entomophthora</taxon>
    </lineage>
</organism>
<gene>
    <name evidence="1" type="ORF">DSO57_1022717</name>
</gene>
<keyword evidence="2" id="KW-1185">Reference proteome</keyword>
<evidence type="ECO:0000313" key="1">
    <source>
        <dbReference type="EMBL" id="KAJ9049600.1"/>
    </source>
</evidence>
<reference evidence="1" key="1">
    <citation type="submission" date="2022-04" db="EMBL/GenBank/DDBJ databases">
        <title>Genome of the entomopathogenic fungus Entomophthora muscae.</title>
        <authorList>
            <person name="Elya C."/>
            <person name="Lovett B.R."/>
            <person name="Lee E."/>
            <person name="Macias A.M."/>
            <person name="Hajek A.E."/>
            <person name="De Bivort B.L."/>
            <person name="Kasson M.T."/>
            <person name="De Fine Licht H.H."/>
            <person name="Stajich J.E."/>
        </authorList>
    </citation>
    <scope>NUCLEOTIDE SEQUENCE</scope>
    <source>
        <strain evidence="1">Berkeley</strain>
    </source>
</reference>
<sequence>MNSSALNQDLIDTSHLPKSEDPVSNERKEIIGEILELYQCRPTPKLYRHFCPDAHFEDPICDARNLTEIKAQFNGMPSIFPVSQTKQCQVIFNRQNEVHIDLWQEYTFAVFRNVKLMKSLVVVQFDDQGRVSQLEDRWNYKDSWRERHFWSPLTNALRRANARLLPKFVNTDCVY</sequence>
<comment type="caution">
    <text evidence="1">The sequence shown here is derived from an EMBL/GenBank/DDBJ whole genome shotgun (WGS) entry which is preliminary data.</text>
</comment>
<accession>A0ACC2RHZ9</accession>
<evidence type="ECO:0000313" key="2">
    <source>
        <dbReference type="Proteomes" id="UP001165960"/>
    </source>
</evidence>
<proteinExistence type="predicted"/>